<name>A0ABD1T016_9LAMI</name>
<dbReference type="Proteomes" id="UP001604336">
    <property type="component" value="Unassembled WGS sequence"/>
</dbReference>
<accession>A0ABD1T016</accession>
<dbReference type="AlphaFoldDB" id="A0ABD1T016"/>
<proteinExistence type="predicted"/>
<reference evidence="3" key="1">
    <citation type="submission" date="2024-07" db="EMBL/GenBank/DDBJ databases">
        <title>Two chromosome-level genome assemblies of Korean endemic species Abeliophyllum distichum and Forsythia ovata (Oleaceae).</title>
        <authorList>
            <person name="Jang H."/>
        </authorList>
    </citation>
    <scope>NUCLEOTIDE SEQUENCE [LARGE SCALE GENOMIC DNA]</scope>
</reference>
<evidence type="ECO:0000259" key="1">
    <source>
        <dbReference type="Pfam" id="PF20167"/>
    </source>
</evidence>
<comment type="caution">
    <text evidence="2">The sequence shown here is derived from an EMBL/GenBank/DDBJ whole genome shotgun (WGS) entry which is preliminary data.</text>
</comment>
<gene>
    <name evidence="2" type="ORF">Adt_21673</name>
</gene>
<evidence type="ECO:0000313" key="2">
    <source>
        <dbReference type="EMBL" id="KAL2506052.1"/>
    </source>
</evidence>
<feature type="domain" description="Putative plant transposon protein" evidence="1">
    <location>
        <begin position="3"/>
        <end position="106"/>
    </location>
</feature>
<dbReference type="InterPro" id="IPR046796">
    <property type="entry name" value="Transposase_32_dom"/>
</dbReference>
<sequence length="129" mass="14646">MDEVTQFLYGREDAWPLLGRNFEHRKLTDSLLILNLFVSHNIDLSTHSTIINEVRAQFLYHLAHGRKINLGSYIYTLISTLGFQTNKRHTDIFPALISSICEEAGVQISIAELVVKSKGPINCFALENE</sequence>
<evidence type="ECO:0000313" key="3">
    <source>
        <dbReference type="Proteomes" id="UP001604336"/>
    </source>
</evidence>
<keyword evidence="3" id="KW-1185">Reference proteome</keyword>
<protein>
    <recommendedName>
        <fullName evidence="1">Putative plant transposon protein domain-containing protein</fullName>
    </recommendedName>
</protein>
<organism evidence="2 3">
    <name type="scientific">Abeliophyllum distichum</name>
    <dbReference type="NCBI Taxonomy" id="126358"/>
    <lineage>
        <taxon>Eukaryota</taxon>
        <taxon>Viridiplantae</taxon>
        <taxon>Streptophyta</taxon>
        <taxon>Embryophyta</taxon>
        <taxon>Tracheophyta</taxon>
        <taxon>Spermatophyta</taxon>
        <taxon>Magnoliopsida</taxon>
        <taxon>eudicotyledons</taxon>
        <taxon>Gunneridae</taxon>
        <taxon>Pentapetalae</taxon>
        <taxon>asterids</taxon>
        <taxon>lamiids</taxon>
        <taxon>Lamiales</taxon>
        <taxon>Oleaceae</taxon>
        <taxon>Forsythieae</taxon>
        <taxon>Abeliophyllum</taxon>
    </lineage>
</organism>
<dbReference type="EMBL" id="JBFOLK010000006">
    <property type="protein sequence ID" value="KAL2506052.1"/>
    <property type="molecule type" value="Genomic_DNA"/>
</dbReference>
<dbReference type="Pfam" id="PF20167">
    <property type="entry name" value="Transposase_32"/>
    <property type="match status" value="1"/>
</dbReference>